<feature type="transmembrane region" description="Helical" evidence="7">
    <location>
        <begin position="107"/>
        <end position="127"/>
    </location>
</feature>
<dbReference type="SUPFAM" id="SSF161098">
    <property type="entry name" value="MetI-like"/>
    <property type="match status" value="1"/>
</dbReference>
<evidence type="ECO:0000313" key="10">
    <source>
        <dbReference type="EMBL" id="PYI55246.1"/>
    </source>
</evidence>
<keyword evidence="5 7" id="KW-1133">Transmembrane helix</keyword>
<keyword evidence="6 7" id="KW-0472">Membrane</keyword>
<evidence type="ECO:0000256" key="6">
    <source>
        <dbReference type="ARBA" id="ARBA00023136"/>
    </source>
</evidence>
<dbReference type="GO" id="GO:0055085">
    <property type="term" value="P:transmembrane transport"/>
    <property type="evidence" value="ECO:0007669"/>
    <property type="project" value="InterPro"/>
</dbReference>
<dbReference type="Pfam" id="PF00528">
    <property type="entry name" value="BPD_transp_1"/>
    <property type="match status" value="1"/>
</dbReference>
<dbReference type="AlphaFoldDB" id="A0A2V5KYW0"/>
<feature type="transmembrane region" description="Helical" evidence="7">
    <location>
        <begin position="293"/>
        <end position="314"/>
    </location>
</feature>
<accession>A0A2V5KYW0</accession>
<keyword evidence="2 7" id="KW-0813">Transport</keyword>
<feature type="transmembrane region" description="Helical" evidence="7">
    <location>
        <begin position="200"/>
        <end position="219"/>
    </location>
</feature>
<organism evidence="10 11">
    <name type="scientific">Paenibacillus flagellatus</name>
    <dbReference type="NCBI Taxonomy" id="2211139"/>
    <lineage>
        <taxon>Bacteria</taxon>
        <taxon>Bacillati</taxon>
        <taxon>Bacillota</taxon>
        <taxon>Bacilli</taxon>
        <taxon>Bacillales</taxon>
        <taxon>Paenibacillaceae</taxon>
        <taxon>Paenibacillus</taxon>
    </lineage>
</organism>
<evidence type="ECO:0000256" key="1">
    <source>
        <dbReference type="ARBA" id="ARBA00004651"/>
    </source>
</evidence>
<feature type="transmembrane region" description="Helical" evidence="7">
    <location>
        <begin position="38"/>
        <end position="57"/>
    </location>
</feature>
<dbReference type="PANTHER" id="PTHR43227">
    <property type="entry name" value="BLL4140 PROTEIN"/>
    <property type="match status" value="1"/>
</dbReference>
<feature type="transmembrane region" description="Helical" evidence="7">
    <location>
        <begin position="240"/>
        <end position="261"/>
    </location>
</feature>
<keyword evidence="4 7" id="KW-0812">Transmembrane</keyword>
<dbReference type="PANTHER" id="PTHR43227:SF11">
    <property type="entry name" value="BLL4140 PROTEIN"/>
    <property type="match status" value="1"/>
</dbReference>
<evidence type="ECO:0000256" key="3">
    <source>
        <dbReference type="ARBA" id="ARBA00022475"/>
    </source>
</evidence>
<dbReference type="InterPro" id="IPR000515">
    <property type="entry name" value="MetI-like"/>
</dbReference>
<comment type="caution">
    <text evidence="10">The sequence shown here is derived from an EMBL/GenBank/DDBJ whole genome shotgun (WGS) entry which is preliminary data.</text>
</comment>
<evidence type="ECO:0000259" key="9">
    <source>
        <dbReference type="PROSITE" id="PS50928"/>
    </source>
</evidence>
<evidence type="ECO:0000256" key="7">
    <source>
        <dbReference type="RuleBase" id="RU363032"/>
    </source>
</evidence>
<comment type="similarity">
    <text evidence="7">Belongs to the binding-protein-dependent transport system permease family.</text>
</comment>
<dbReference type="RefSeq" id="WP_110840243.1">
    <property type="nucleotide sequence ID" value="NZ_QJVJ01000004.1"/>
</dbReference>
<evidence type="ECO:0000256" key="8">
    <source>
        <dbReference type="SAM" id="MobiDB-lite"/>
    </source>
</evidence>
<feature type="transmembrane region" description="Helical" evidence="7">
    <location>
        <begin position="139"/>
        <end position="159"/>
    </location>
</feature>
<feature type="domain" description="ABC transmembrane type-1" evidence="9">
    <location>
        <begin position="99"/>
        <end position="314"/>
    </location>
</feature>
<sequence>MSANANRGTALAAGADPATKPAAGTARRGLGKRILRSYELYLFLLPTLVYFAVFHYVPIYGVQIAFKNFVAVKGIAGSAWVGFDHFERFFHSDRFWTVIRNTLGISLYELLVAFPAPIVLALLVNQVGNGRFRRFVQTITYAPHFISTVVIVGMLYLFLSPRSGLVNQAIVAFGGEPVFFMASTGWFKTIFVFSGVWQNVGWATIIYLAALSSISPDLHEAAVMDGATKLQRVRHIDLPGIMPTIVILLILNMGHLLSVGFEKVYLMQNQLNIDSSEIIQTYVYKAGLLNGQFSYSAAIGLFNSVVNFALLVAVNQAARRMKQQSLW</sequence>
<dbReference type="Gene3D" id="1.10.3720.10">
    <property type="entry name" value="MetI-like"/>
    <property type="match status" value="1"/>
</dbReference>
<name>A0A2V5KYW0_9BACL</name>
<feature type="compositionally biased region" description="Low complexity" evidence="8">
    <location>
        <begin position="8"/>
        <end position="24"/>
    </location>
</feature>
<dbReference type="GO" id="GO:0005886">
    <property type="term" value="C:plasma membrane"/>
    <property type="evidence" value="ECO:0007669"/>
    <property type="project" value="UniProtKB-SubCell"/>
</dbReference>
<dbReference type="PROSITE" id="PS50928">
    <property type="entry name" value="ABC_TM1"/>
    <property type="match status" value="1"/>
</dbReference>
<evidence type="ECO:0000256" key="5">
    <source>
        <dbReference type="ARBA" id="ARBA00022989"/>
    </source>
</evidence>
<evidence type="ECO:0000313" key="11">
    <source>
        <dbReference type="Proteomes" id="UP000247476"/>
    </source>
</evidence>
<proteinExistence type="inferred from homology"/>
<comment type="subcellular location">
    <subcellularLocation>
        <location evidence="1 7">Cell membrane</location>
        <topology evidence="1 7">Multi-pass membrane protein</topology>
    </subcellularLocation>
</comment>
<dbReference type="OrthoDB" id="9785836at2"/>
<feature type="region of interest" description="Disordered" evidence="8">
    <location>
        <begin position="1"/>
        <end position="24"/>
    </location>
</feature>
<dbReference type="Proteomes" id="UP000247476">
    <property type="component" value="Unassembled WGS sequence"/>
</dbReference>
<dbReference type="EMBL" id="QJVJ01000004">
    <property type="protein sequence ID" value="PYI55246.1"/>
    <property type="molecule type" value="Genomic_DNA"/>
</dbReference>
<protein>
    <submittedName>
        <fullName evidence="10">Sugar ABC transporter permease</fullName>
    </submittedName>
</protein>
<dbReference type="CDD" id="cd06261">
    <property type="entry name" value="TM_PBP2"/>
    <property type="match status" value="1"/>
</dbReference>
<evidence type="ECO:0000256" key="2">
    <source>
        <dbReference type="ARBA" id="ARBA00022448"/>
    </source>
</evidence>
<dbReference type="InterPro" id="IPR050809">
    <property type="entry name" value="UgpAE/MalFG_permease"/>
</dbReference>
<evidence type="ECO:0000256" key="4">
    <source>
        <dbReference type="ARBA" id="ARBA00022692"/>
    </source>
</evidence>
<gene>
    <name evidence="10" type="ORF">DLM86_10565</name>
</gene>
<keyword evidence="3" id="KW-1003">Cell membrane</keyword>
<reference evidence="10 11" key="1">
    <citation type="submission" date="2018-05" db="EMBL/GenBank/DDBJ databases">
        <title>Paenibacillus flagellatus sp. nov., isolated from selenium mineral soil.</title>
        <authorList>
            <person name="Dai X."/>
        </authorList>
    </citation>
    <scope>NUCLEOTIDE SEQUENCE [LARGE SCALE GENOMIC DNA]</scope>
    <source>
        <strain evidence="10 11">DXL2</strain>
    </source>
</reference>
<keyword evidence="11" id="KW-1185">Reference proteome</keyword>
<dbReference type="InterPro" id="IPR035906">
    <property type="entry name" value="MetI-like_sf"/>
</dbReference>